<dbReference type="Gene3D" id="3.30.300.130">
    <property type="entry name" value="Fe-S cluster assembly (FSCA)"/>
    <property type="match status" value="1"/>
</dbReference>
<dbReference type="EMBL" id="JAACJO010000005">
    <property type="protein sequence ID" value="KAF5358095.1"/>
    <property type="molecule type" value="Genomic_DNA"/>
</dbReference>
<dbReference type="FunFam" id="3.30.300.130:FF:000005">
    <property type="entry name" value="Mitotic spindle-associated mmxd complex subunit"/>
    <property type="match status" value="1"/>
</dbReference>
<dbReference type="Pfam" id="PF01883">
    <property type="entry name" value="FeS_assembly_P"/>
    <property type="match status" value="1"/>
</dbReference>
<dbReference type="InterPro" id="IPR034904">
    <property type="entry name" value="FSCA_dom_sf"/>
</dbReference>
<dbReference type="AlphaFoldDB" id="A0A8H5G4B2"/>
<accession>A0A8H5G4B2</accession>
<dbReference type="InterPro" id="IPR002744">
    <property type="entry name" value="MIP18-like"/>
</dbReference>
<dbReference type="SUPFAM" id="SSF117916">
    <property type="entry name" value="Fe-S cluster assembly (FSCA) domain-like"/>
    <property type="match status" value="1"/>
</dbReference>
<protein>
    <recommendedName>
        <fullName evidence="3">MIP18 family-like domain-containing protein</fullName>
    </recommendedName>
</protein>
<dbReference type="GO" id="GO:0140535">
    <property type="term" value="C:intracellular protein-containing complex"/>
    <property type="evidence" value="ECO:0007669"/>
    <property type="project" value="UniProtKB-ARBA"/>
</dbReference>
<comment type="similarity">
    <text evidence="1">Belongs to the MIP18 family.</text>
</comment>
<keyword evidence="2" id="KW-0159">Chromosome partition</keyword>
<dbReference type="PANTHER" id="PTHR12377">
    <property type="entry name" value="CYTOSOLIC IRON-SULFUR ASSEMBLY COMPONENT 2B-RELATED"/>
    <property type="match status" value="1"/>
</dbReference>
<dbReference type="Proteomes" id="UP000559027">
    <property type="component" value="Unassembled WGS sequence"/>
</dbReference>
<dbReference type="GO" id="GO:1990229">
    <property type="term" value="C:iron-sulfur cluster assembly complex"/>
    <property type="evidence" value="ECO:0007669"/>
    <property type="project" value="UniProtKB-ARBA"/>
</dbReference>
<dbReference type="GO" id="GO:0051604">
    <property type="term" value="P:protein maturation"/>
    <property type="evidence" value="ECO:0007669"/>
    <property type="project" value="InterPro"/>
</dbReference>
<sequence length="175" mass="19630">MPAEVFNPNPVVFSPTKGLGRKSELLAQSLWIDEPTSSDGEVDDVELIDQDEVFDLIRSIYDPEHPNTLEELRVVSAPQIKIEQNWVTVEFTPTVPHCGMSTLIGLCIRVRLLRSLPNRFKVDIFVKPGSHQSEHAVNKQLNDKERVAAALENPVLLDTVEQCLRDAGRRGLPII</sequence>
<feature type="domain" description="MIP18 family-like" evidence="3">
    <location>
        <begin position="51"/>
        <end position="122"/>
    </location>
</feature>
<dbReference type="GO" id="GO:0007059">
    <property type="term" value="P:chromosome segregation"/>
    <property type="evidence" value="ECO:0007669"/>
    <property type="project" value="UniProtKB-KW"/>
</dbReference>
<comment type="caution">
    <text evidence="4">The sequence shown here is derived from an EMBL/GenBank/DDBJ whole genome shotgun (WGS) entry which is preliminary data.</text>
</comment>
<dbReference type="Gene3D" id="6.10.250.1280">
    <property type="match status" value="1"/>
</dbReference>
<dbReference type="OrthoDB" id="2746at2759"/>
<evidence type="ECO:0000256" key="1">
    <source>
        <dbReference type="ARBA" id="ARBA00010381"/>
    </source>
</evidence>
<gene>
    <name evidence="4" type="ORF">D9756_001971</name>
</gene>
<dbReference type="InterPro" id="IPR039796">
    <property type="entry name" value="MIP18"/>
</dbReference>
<evidence type="ECO:0000256" key="2">
    <source>
        <dbReference type="ARBA" id="ARBA00022829"/>
    </source>
</evidence>
<keyword evidence="5" id="KW-1185">Reference proteome</keyword>
<evidence type="ECO:0000313" key="5">
    <source>
        <dbReference type="Proteomes" id="UP000559027"/>
    </source>
</evidence>
<reference evidence="4 5" key="1">
    <citation type="journal article" date="2020" name="ISME J.">
        <title>Uncovering the hidden diversity of litter-decomposition mechanisms in mushroom-forming fungi.</title>
        <authorList>
            <person name="Floudas D."/>
            <person name="Bentzer J."/>
            <person name="Ahren D."/>
            <person name="Johansson T."/>
            <person name="Persson P."/>
            <person name="Tunlid A."/>
        </authorList>
    </citation>
    <scope>NUCLEOTIDE SEQUENCE [LARGE SCALE GENOMIC DNA]</scope>
    <source>
        <strain evidence="4 5">CBS 146.42</strain>
    </source>
</reference>
<evidence type="ECO:0000313" key="4">
    <source>
        <dbReference type="EMBL" id="KAF5358095.1"/>
    </source>
</evidence>
<organism evidence="4 5">
    <name type="scientific">Leucocoprinus leucothites</name>
    <dbReference type="NCBI Taxonomy" id="201217"/>
    <lineage>
        <taxon>Eukaryota</taxon>
        <taxon>Fungi</taxon>
        <taxon>Dikarya</taxon>
        <taxon>Basidiomycota</taxon>
        <taxon>Agaricomycotina</taxon>
        <taxon>Agaricomycetes</taxon>
        <taxon>Agaricomycetidae</taxon>
        <taxon>Agaricales</taxon>
        <taxon>Agaricineae</taxon>
        <taxon>Agaricaceae</taxon>
        <taxon>Leucocoprinus</taxon>
    </lineage>
</organism>
<evidence type="ECO:0000259" key="3">
    <source>
        <dbReference type="Pfam" id="PF01883"/>
    </source>
</evidence>
<name>A0A8H5G4B2_9AGAR</name>
<proteinExistence type="inferred from homology"/>